<organism evidence="1 2">
    <name type="scientific">Conger conger</name>
    <name type="common">Conger eel</name>
    <name type="synonym">Muraena conger</name>
    <dbReference type="NCBI Taxonomy" id="82655"/>
    <lineage>
        <taxon>Eukaryota</taxon>
        <taxon>Metazoa</taxon>
        <taxon>Chordata</taxon>
        <taxon>Craniata</taxon>
        <taxon>Vertebrata</taxon>
        <taxon>Euteleostomi</taxon>
        <taxon>Actinopterygii</taxon>
        <taxon>Neopterygii</taxon>
        <taxon>Teleostei</taxon>
        <taxon>Anguilliformes</taxon>
        <taxon>Congridae</taxon>
        <taxon>Conger</taxon>
    </lineage>
</organism>
<dbReference type="GO" id="GO:0003682">
    <property type="term" value="F:chromatin binding"/>
    <property type="evidence" value="ECO:0007669"/>
    <property type="project" value="TreeGrafter"/>
</dbReference>
<dbReference type="OrthoDB" id="6228811at2759"/>
<dbReference type="GO" id="GO:0042585">
    <property type="term" value="C:germinal vesicle"/>
    <property type="evidence" value="ECO:0007669"/>
    <property type="project" value="TreeGrafter"/>
</dbReference>
<evidence type="ECO:0000313" key="1">
    <source>
        <dbReference type="EMBL" id="KAJ8250665.1"/>
    </source>
</evidence>
<protein>
    <submittedName>
        <fullName evidence="1">Uncharacterized protein</fullName>
    </submittedName>
</protein>
<dbReference type="Proteomes" id="UP001152803">
    <property type="component" value="Unassembled WGS sequence"/>
</dbReference>
<keyword evidence="2" id="KW-1185">Reference proteome</keyword>
<dbReference type="GO" id="GO:0042393">
    <property type="term" value="F:histone binding"/>
    <property type="evidence" value="ECO:0007669"/>
    <property type="project" value="TreeGrafter"/>
</dbReference>
<proteinExistence type="predicted"/>
<dbReference type="AlphaFoldDB" id="A0A9Q1HLG7"/>
<evidence type="ECO:0000313" key="2">
    <source>
        <dbReference type="Proteomes" id="UP001152803"/>
    </source>
</evidence>
<accession>A0A9Q1HLG7</accession>
<dbReference type="EMBL" id="JAFJMO010000018">
    <property type="protein sequence ID" value="KAJ8250665.1"/>
    <property type="molecule type" value="Genomic_DNA"/>
</dbReference>
<reference evidence="1" key="1">
    <citation type="journal article" date="2023" name="Science">
        <title>Genome structures resolve the early diversification of teleost fishes.</title>
        <authorList>
            <person name="Parey E."/>
            <person name="Louis A."/>
            <person name="Montfort J."/>
            <person name="Bouchez O."/>
            <person name="Roques C."/>
            <person name="Iampietro C."/>
            <person name="Lluch J."/>
            <person name="Castinel A."/>
            <person name="Donnadieu C."/>
            <person name="Desvignes T."/>
            <person name="Floi Bucao C."/>
            <person name="Jouanno E."/>
            <person name="Wen M."/>
            <person name="Mejri S."/>
            <person name="Dirks R."/>
            <person name="Jansen H."/>
            <person name="Henkel C."/>
            <person name="Chen W.J."/>
            <person name="Zahm M."/>
            <person name="Cabau C."/>
            <person name="Klopp C."/>
            <person name="Thompson A.W."/>
            <person name="Robinson-Rechavi M."/>
            <person name="Braasch I."/>
            <person name="Lecointre G."/>
            <person name="Bobe J."/>
            <person name="Postlethwait J.H."/>
            <person name="Berthelot C."/>
            <person name="Roest Crollius H."/>
            <person name="Guiguen Y."/>
        </authorList>
    </citation>
    <scope>NUCLEOTIDE SEQUENCE</scope>
    <source>
        <strain evidence="1">Concon-B</strain>
    </source>
</reference>
<comment type="caution">
    <text evidence="1">The sequence shown here is derived from an EMBL/GenBank/DDBJ whole genome shotgun (WGS) entry which is preliminary data.</text>
</comment>
<dbReference type="PANTHER" id="PTHR35678:SF1">
    <property type="entry name" value="PROTEIN STPG4"/>
    <property type="match status" value="1"/>
</dbReference>
<name>A0A9Q1HLG7_CONCO</name>
<sequence length="125" mass="14143">MTIHPNAITKPIKLHRAREMNDSKNGQTGRDAWWRESLKDSPNPGCYHIRGFLEEAALNPVRLTYGFQGTGRNVPLRCVRKGDLLLPGAYSYTDSTQKALQRPASCSFKNCPRPRASPWVSETRM</sequence>
<dbReference type="PANTHER" id="PTHR35678">
    <property type="entry name" value="PROTEIN STPG4"/>
    <property type="match status" value="1"/>
</dbReference>
<dbReference type="GO" id="GO:0044727">
    <property type="term" value="P:epigenetic programing of male pronucleus"/>
    <property type="evidence" value="ECO:0007669"/>
    <property type="project" value="TreeGrafter"/>
</dbReference>
<dbReference type="GO" id="GO:0001939">
    <property type="term" value="C:female pronucleus"/>
    <property type="evidence" value="ECO:0007669"/>
    <property type="project" value="TreeGrafter"/>
</dbReference>
<dbReference type="GO" id="GO:0001940">
    <property type="term" value="C:male pronucleus"/>
    <property type="evidence" value="ECO:0007669"/>
    <property type="project" value="TreeGrafter"/>
</dbReference>
<gene>
    <name evidence="1" type="ORF">COCON_G00225870</name>
</gene>